<evidence type="ECO:0000313" key="3">
    <source>
        <dbReference type="EMBL" id="BAN03196.1"/>
    </source>
</evidence>
<dbReference type="KEGG" id="aym:YM304_28820"/>
<dbReference type="InterPro" id="IPR009045">
    <property type="entry name" value="Zn_M74/Hedgehog-like"/>
</dbReference>
<feature type="domain" description="Peptidase M15C" evidence="2">
    <location>
        <begin position="412"/>
        <end position="465"/>
    </location>
</feature>
<dbReference type="EMBL" id="AP012057">
    <property type="protein sequence ID" value="BAN03196.1"/>
    <property type="molecule type" value="Genomic_DNA"/>
</dbReference>
<keyword evidence="4" id="KW-1185">Reference proteome</keyword>
<dbReference type="Proteomes" id="UP000011863">
    <property type="component" value="Chromosome"/>
</dbReference>
<dbReference type="InterPro" id="IPR039561">
    <property type="entry name" value="Peptidase_M15C"/>
</dbReference>
<protein>
    <recommendedName>
        <fullName evidence="2">Peptidase M15C domain-containing protein</fullName>
    </recommendedName>
</protein>
<dbReference type="Gene3D" id="3.30.1380.10">
    <property type="match status" value="1"/>
</dbReference>
<sequence>MSSHDPSATDSAVPADANVARRVMWAALSVIVLVPLLTLGRPDSDPDTLRASAPSSSSTTPDSTVPDSTTPDSTTPDSTTPDTSSTTSTTTTTTTTQVPFPALAVVEAQAVRVVPEQTDVVSVYNSGALTFSTESRAIAAAVQADADYAVSHAASMGMTLVSRRGTTVQAAPAGYAYPMGTTVLDPTAVEALMSETVAEVLTATDIVMSSLTASLRGAVAGDEVTLVSASGAPVVFTIAAVVSDAITGGTELLLSPEAADRVGLDRKSSVIMWNFPDRATIDRSLADNALVSNSIRIRRGWDPADPDSTLGMAAAKSLLGEFAYRVNADGSVSIDSAWTSENLPSGRRLLDSNVQIIARCHNLIEPALRAALAEVAANGLSYTINVYDANRAGGCYNPRFNRLAVNSSIGFLSRHTWAMAIDTNTIGSCQGCAPPDLDCRTVRIFRKHGFAWGGNFLTPDGMHFEFVGERRDQLPYPSRFCENIVADNAFTDPDAPLPVEATERATLFADAGLVAEHHE</sequence>
<evidence type="ECO:0000313" key="4">
    <source>
        <dbReference type="Proteomes" id="UP000011863"/>
    </source>
</evidence>
<evidence type="ECO:0000259" key="2">
    <source>
        <dbReference type="Pfam" id="PF13539"/>
    </source>
</evidence>
<proteinExistence type="predicted"/>
<gene>
    <name evidence="3" type="ORF">YM304_28820</name>
</gene>
<dbReference type="SUPFAM" id="SSF55166">
    <property type="entry name" value="Hedgehog/DD-peptidase"/>
    <property type="match status" value="1"/>
</dbReference>
<evidence type="ECO:0000256" key="1">
    <source>
        <dbReference type="SAM" id="MobiDB-lite"/>
    </source>
</evidence>
<feature type="compositionally biased region" description="Low complexity" evidence="1">
    <location>
        <begin position="54"/>
        <end position="94"/>
    </location>
</feature>
<dbReference type="GO" id="GO:0008233">
    <property type="term" value="F:peptidase activity"/>
    <property type="evidence" value="ECO:0007669"/>
    <property type="project" value="InterPro"/>
</dbReference>
<dbReference type="Pfam" id="PF13539">
    <property type="entry name" value="Peptidase_M15_4"/>
    <property type="match status" value="1"/>
</dbReference>
<dbReference type="AlphaFoldDB" id="A0A6C7EGV6"/>
<organism evidence="3 4">
    <name type="scientific">Ilumatobacter coccineus (strain NBRC 103263 / KCTC 29153 / YM16-304)</name>
    <dbReference type="NCBI Taxonomy" id="1313172"/>
    <lineage>
        <taxon>Bacteria</taxon>
        <taxon>Bacillati</taxon>
        <taxon>Actinomycetota</taxon>
        <taxon>Acidimicrobiia</taxon>
        <taxon>Acidimicrobiales</taxon>
        <taxon>Ilumatobacteraceae</taxon>
        <taxon>Ilumatobacter</taxon>
    </lineage>
</organism>
<reference evidence="3 4" key="1">
    <citation type="journal article" date="2013" name="Int. J. Syst. Evol. Microbiol.">
        <title>Ilumatobacter nonamiense sp. nov. and Ilumatobacter coccineum sp. nov., isolated from seashore sand.</title>
        <authorList>
            <person name="Matsumoto A."/>
            <person name="Kasai H."/>
            <person name="Matsuo Y."/>
            <person name="Shizuri Y."/>
            <person name="Ichikawa N."/>
            <person name="Fujita N."/>
            <person name="Omura S."/>
            <person name="Takahashi Y."/>
        </authorList>
    </citation>
    <scope>NUCLEOTIDE SEQUENCE [LARGE SCALE GENOMIC DNA]</scope>
    <source>
        <strain evidence="4">NBRC 103263 / KCTC 29153 / YM16-304</strain>
    </source>
</reference>
<accession>A0A6C7EGV6</accession>
<feature type="region of interest" description="Disordered" evidence="1">
    <location>
        <begin position="41"/>
        <end position="94"/>
    </location>
</feature>
<name>A0A6C7EGV6_ILUCY</name>